<keyword evidence="3" id="KW-1185">Reference proteome</keyword>
<proteinExistence type="predicted"/>
<sequence>MNRAGRTVFFTLLYLTASFGRAQITELFQGRGRIAVLNSSSLTAVSPATNRIGCLDADGALVSSTKDTIDGCATYTRLDEFPYTLSTARGNCSFGDANMQVNTDSAYGARSHAWHCWEGRVGDAGDRLYTIDGFSYPLLCNLDLDCFYDVKAVPGPGEKAPVWQFFWGSQQMGITPGHLQVVWLWEPLDGAHNAEDGSESKL</sequence>
<evidence type="ECO:0000256" key="1">
    <source>
        <dbReference type="SAM" id="SignalP"/>
    </source>
</evidence>
<evidence type="ECO:0000313" key="2">
    <source>
        <dbReference type="EMBL" id="KAL1870785.1"/>
    </source>
</evidence>
<gene>
    <name evidence="2" type="ORF">VTK73DRAFT_2509</name>
</gene>
<reference evidence="2 3" key="1">
    <citation type="journal article" date="2024" name="Commun. Biol.">
        <title>Comparative genomic analysis of thermophilic fungi reveals convergent evolutionary adaptations and gene losses.</title>
        <authorList>
            <person name="Steindorff A.S."/>
            <person name="Aguilar-Pontes M.V."/>
            <person name="Robinson A.J."/>
            <person name="Andreopoulos B."/>
            <person name="LaButti K."/>
            <person name="Kuo A."/>
            <person name="Mondo S."/>
            <person name="Riley R."/>
            <person name="Otillar R."/>
            <person name="Haridas S."/>
            <person name="Lipzen A."/>
            <person name="Grimwood J."/>
            <person name="Schmutz J."/>
            <person name="Clum A."/>
            <person name="Reid I.D."/>
            <person name="Moisan M.C."/>
            <person name="Butler G."/>
            <person name="Nguyen T.T.M."/>
            <person name="Dewar K."/>
            <person name="Conant G."/>
            <person name="Drula E."/>
            <person name="Henrissat B."/>
            <person name="Hansel C."/>
            <person name="Singer S."/>
            <person name="Hutchinson M.I."/>
            <person name="de Vries R.P."/>
            <person name="Natvig D.O."/>
            <person name="Powell A.J."/>
            <person name="Tsang A."/>
            <person name="Grigoriev I.V."/>
        </authorList>
    </citation>
    <scope>NUCLEOTIDE SEQUENCE [LARGE SCALE GENOMIC DNA]</scope>
    <source>
        <strain evidence="2 3">ATCC 24622</strain>
    </source>
</reference>
<dbReference type="EMBL" id="JAZHXJ010000170">
    <property type="protein sequence ID" value="KAL1870785.1"/>
    <property type="molecule type" value="Genomic_DNA"/>
</dbReference>
<feature type="chain" id="PRO_5045716037" evidence="1">
    <location>
        <begin position="23"/>
        <end position="202"/>
    </location>
</feature>
<comment type="caution">
    <text evidence="2">The sequence shown here is derived from an EMBL/GenBank/DDBJ whole genome shotgun (WGS) entry which is preliminary data.</text>
</comment>
<name>A0ABR3X4M8_9PEZI</name>
<evidence type="ECO:0000313" key="3">
    <source>
        <dbReference type="Proteomes" id="UP001586593"/>
    </source>
</evidence>
<dbReference type="Proteomes" id="UP001586593">
    <property type="component" value="Unassembled WGS sequence"/>
</dbReference>
<organism evidence="2 3">
    <name type="scientific">Phialemonium thermophilum</name>
    <dbReference type="NCBI Taxonomy" id="223376"/>
    <lineage>
        <taxon>Eukaryota</taxon>
        <taxon>Fungi</taxon>
        <taxon>Dikarya</taxon>
        <taxon>Ascomycota</taxon>
        <taxon>Pezizomycotina</taxon>
        <taxon>Sordariomycetes</taxon>
        <taxon>Sordariomycetidae</taxon>
        <taxon>Cephalothecales</taxon>
        <taxon>Cephalothecaceae</taxon>
        <taxon>Phialemonium</taxon>
    </lineage>
</organism>
<protein>
    <submittedName>
        <fullName evidence="2">Uncharacterized protein</fullName>
    </submittedName>
</protein>
<keyword evidence="1" id="KW-0732">Signal</keyword>
<accession>A0ABR3X4M8</accession>
<feature type="signal peptide" evidence="1">
    <location>
        <begin position="1"/>
        <end position="22"/>
    </location>
</feature>